<name>A0A2C5XHW8_9HYPO</name>
<proteinExistence type="predicted"/>
<evidence type="ECO:0000313" key="1">
    <source>
        <dbReference type="EMBL" id="PHH72999.1"/>
    </source>
</evidence>
<dbReference type="EMBL" id="NJEU01000539">
    <property type="protein sequence ID" value="PHH72999.1"/>
    <property type="molecule type" value="Genomic_DNA"/>
</dbReference>
<gene>
    <name evidence="1" type="ORF">CDD82_5695</name>
</gene>
<dbReference type="AlphaFoldDB" id="A0A2C5XHW8"/>
<organism evidence="1 2">
    <name type="scientific">Ophiocordyceps australis</name>
    <dbReference type="NCBI Taxonomy" id="1399860"/>
    <lineage>
        <taxon>Eukaryota</taxon>
        <taxon>Fungi</taxon>
        <taxon>Dikarya</taxon>
        <taxon>Ascomycota</taxon>
        <taxon>Pezizomycotina</taxon>
        <taxon>Sordariomycetes</taxon>
        <taxon>Hypocreomycetidae</taxon>
        <taxon>Hypocreales</taxon>
        <taxon>Ophiocordycipitaceae</taxon>
        <taxon>Ophiocordyceps</taxon>
    </lineage>
</organism>
<sequence length="346" mass="38888">MMVVLAVSAGIMMLVGVYYTGVNMAESDWASAEVSIAAGVNGARMQAPLTGSFKTTHKPPRTQVLGEANGALQSIRLFNKFDQEIGSAEGWLYVPSGESEEWIIALDDGEDKVAYVELEATTDAICVPLVALRGLDGTELGWLGDWGKQCGLSWFMSNYKVSEQSNYRPACTWLDFDGSSGIEVAKLKIHLPSFNQLKLPLNRKRVFSYCKWPYLQAWTVRKGFYSRIRRSISADSHQGSHWLQKQDRGKFHSQLVVSNQEAHNATDLCLSPTSVGPSFVSLHQGLFCDMETRQLLPLCMPNLNGTQECFDMRAKRALMKRFQGSRLDARHERLQYRAFEKVTQWN</sequence>
<dbReference type="OrthoDB" id="5365129at2759"/>
<dbReference type="Proteomes" id="UP000224854">
    <property type="component" value="Unassembled WGS sequence"/>
</dbReference>
<accession>A0A2C5XHW8</accession>
<keyword evidence="2" id="KW-1185">Reference proteome</keyword>
<comment type="caution">
    <text evidence="1">The sequence shown here is derived from an EMBL/GenBank/DDBJ whole genome shotgun (WGS) entry which is preliminary data.</text>
</comment>
<reference evidence="1 2" key="1">
    <citation type="submission" date="2017-06" db="EMBL/GenBank/DDBJ databases">
        <title>Ant-infecting Ophiocordyceps genomes reveal a high diversity of potential behavioral manipulation genes and a possible major role for enterotoxins.</title>
        <authorList>
            <person name="De Bekker C."/>
            <person name="Evans H.C."/>
            <person name="Brachmann A."/>
            <person name="Hughes D.P."/>
        </authorList>
    </citation>
    <scope>NUCLEOTIDE SEQUENCE [LARGE SCALE GENOMIC DNA]</scope>
    <source>
        <strain evidence="1 2">1348a</strain>
    </source>
</reference>
<evidence type="ECO:0000313" key="2">
    <source>
        <dbReference type="Proteomes" id="UP000224854"/>
    </source>
</evidence>
<protein>
    <submittedName>
        <fullName evidence="1">Uncharacterized protein</fullName>
    </submittedName>
</protein>